<dbReference type="SUPFAM" id="SSF53067">
    <property type="entry name" value="Actin-like ATPase domain"/>
    <property type="match status" value="1"/>
</dbReference>
<reference evidence="2 3" key="1">
    <citation type="submission" date="2018-10" db="EMBL/GenBank/DDBJ databases">
        <title>Tessaracoccus antarcticuss sp. nov., isolated from sediment.</title>
        <authorList>
            <person name="Zhou L.Y."/>
            <person name="Du Z.J."/>
        </authorList>
    </citation>
    <scope>NUCLEOTIDE SEQUENCE [LARGE SCALE GENOMIC DNA]</scope>
    <source>
        <strain evidence="2 3">JDX10</strain>
    </source>
</reference>
<dbReference type="Gene3D" id="1.10.10.10">
    <property type="entry name" value="Winged helix-like DNA-binding domain superfamily/Winged helix DNA-binding domain"/>
    <property type="match status" value="1"/>
</dbReference>
<dbReference type="PROSITE" id="PS01125">
    <property type="entry name" value="ROK"/>
    <property type="match status" value="1"/>
</dbReference>
<keyword evidence="3" id="KW-1185">Reference proteome</keyword>
<dbReference type="AlphaFoldDB" id="A0A3M0G1X1"/>
<dbReference type="Pfam" id="PF00480">
    <property type="entry name" value="ROK"/>
    <property type="match status" value="1"/>
</dbReference>
<comment type="caution">
    <text evidence="2">The sequence shown here is derived from an EMBL/GenBank/DDBJ whole genome shotgun (WGS) entry which is preliminary data.</text>
</comment>
<name>A0A3M0G1X1_9ACTN</name>
<dbReference type="InterPro" id="IPR036390">
    <property type="entry name" value="WH_DNA-bd_sf"/>
</dbReference>
<dbReference type="Proteomes" id="UP000275256">
    <property type="component" value="Unassembled WGS sequence"/>
</dbReference>
<dbReference type="InterPro" id="IPR000600">
    <property type="entry name" value="ROK"/>
</dbReference>
<organism evidence="2 3">
    <name type="scientific">Tessaracoccus antarcticus</name>
    <dbReference type="NCBI Taxonomy" id="2479848"/>
    <lineage>
        <taxon>Bacteria</taxon>
        <taxon>Bacillati</taxon>
        <taxon>Actinomycetota</taxon>
        <taxon>Actinomycetes</taxon>
        <taxon>Propionibacteriales</taxon>
        <taxon>Propionibacteriaceae</taxon>
        <taxon>Tessaracoccus</taxon>
    </lineage>
</organism>
<dbReference type="InterPro" id="IPR049874">
    <property type="entry name" value="ROK_cs"/>
</dbReference>
<protein>
    <submittedName>
        <fullName evidence="2">ROK family transcriptional regulator</fullName>
    </submittedName>
</protein>
<dbReference type="EMBL" id="REFW01000003">
    <property type="protein sequence ID" value="RMB58971.1"/>
    <property type="molecule type" value="Genomic_DNA"/>
</dbReference>
<dbReference type="SUPFAM" id="SSF46785">
    <property type="entry name" value="Winged helix' DNA-binding domain"/>
    <property type="match status" value="1"/>
</dbReference>
<comment type="similarity">
    <text evidence="1">Belongs to the ROK (NagC/XylR) family.</text>
</comment>
<proteinExistence type="inferred from homology"/>
<dbReference type="InterPro" id="IPR036388">
    <property type="entry name" value="WH-like_DNA-bd_sf"/>
</dbReference>
<dbReference type="RefSeq" id="WP_121902090.1">
    <property type="nucleotide sequence ID" value="NZ_REFW01000003.1"/>
</dbReference>
<evidence type="ECO:0000313" key="2">
    <source>
        <dbReference type="EMBL" id="RMB58971.1"/>
    </source>
</evidence>
<dbReference type="InterPro" id="IPR043129">
    <property type="entry name" value="ATPase_NBD"/>
</dbReference>
<dbReference type="Gene3D" id="3.30.420.40">
    <property type="match status" value="2"/>
</dbReference>
<sequence>MSTAVGPRVSHLSTQAALLDVIRGAGRISRVDLARRTGLTGATVSIVVRKLIDEGMVVEAGRAESTGGKPAVLLELDPDARFAIGVHLEQSGITYVLSNLGGAVVGRWRHTGAETGDPSRVVERISLDLTALIESVGVEPDLIVGLGVVSPGPLTGSVGMALTRPTMNAWTDFPLAEALQRATGLPVMLENDATAAAVGEYWAGTRGSSTCFAALYMGVGLGSGLMVRGDLYRGASSNTGEVGHICVELDGPQCWCGGRGCVEALAGPEVVVAQARAAGVDLPGTGHDKDFAALTRLALADDDRAKEILHRSARYVALAAQALANLMDLDRIVLTGPAFAQAGSLYVPAIRDQLDRSFFARTTHPIEVDISLHAAEAAAIGGAALVLQSELAPRASSTRALRSPTSSRVLRLPAHAIH</sequence>
<dbReference type="PANTHER" id="PTHR18964:SF149">
    <property type="entry name" value="BIFUNCTIONAL UDP-N-ACETYLGLUCOSAMINE 2-EPIMERASE_N-ACETYLMANNOSAMINE KINASE"/>
    <property type="match status" value="1"/>
</dbReference>
<dbReference type="PANTHER" id="PTHR18964">
    <property type="entry name" value="ROK (REPRESSOR, ORF, KINASE) FAMILY"/>
    <property type="match status" value="1"/>
</dbReference>
<accession>A0A3M0G1X1</accession>
<gene>
    <name evidence="2" type="ORF">EAX62_12805</name>
</gene>
<evidence type="ECO:0000256" key="1">
    <source>
        <dbReference type="ARBA" id="ARBA00006479"/>
    </source>
</evidence>
<dbReference type="Pfam" id="PF13412">
    <property type="entry name" value="HTH_24"/>
    <property type="match status" value="1"/>
</dbReference>
<dbReference type="OrthoDB" id="3225083at2"/>
<evidence type="ECO:0000313" key="3">
    <source>
        <dbReference type="Proteomes" id="UP000275256"/>
    </source>
</evidence>